<proteinExistence type="predicted"/>
<evidence type="ECO:0000256" key="1">
    <source>
        <dbReference type="PROSITE-ProRule" id="PRU00023"/>
    </source>
</evidence>
<dbReference type="GO" id="GO:0005509">
    <property type="term" value="F:calcium ion binding"/>
    <property type="evidence" value="ECO:0007669"/>
    <property type="project" value="InterPro"/>
</dbReference>
<dbReference type="PROSITE" id="PS50222">
    <property type="entry name" value="EF_HAND_2"/>
    <property type="match status" value="1"/>
</dbReference>
<feature type="region of interest" description="Disordered" evidence="2">
    <location>
        <begin position="632"/>
        <end position="662"/>
    </location>
</feature>
<dbReference type="InterPro" id="IPR002110">
    <property type="entry name" value="Ankyrin_rpt"/>
</dbReference>
<feature type="non-terminal residue" evidence="4">
    <location>
        <position position="1"/>
    </location>
</feature>
<evidence type="ECO:0000313" key="6">
    <source>
        <dbReference type="Proteomes" id="UP000663829"/>
    </source>
</evidence>
<dbReference type="OrthoDB" id="539213at2759"/>
<feature type="repeat" description="ANK" evidence="1">
    <location>
        <begin position="566"/>
        <end position="598"/>
    </location>
</feature>
<dbReference type="EMBL" id="CAJNOQ010009046">
    <property type="protein sequence ID" value="CAF1213973.1"/>
    <property type="molecule type" value="Genomic_DNA"/>
</dbReference>
<dbReference type="SUPFAM" id="SSF47473">
    <property type="entry name" value="EF-hand"/>
    <property type="match status" value="1"/>
</dbReference>
<feature type="compositionally biased region" description="Basic residues" evidence="2">
    <location>
        <begin position="427"/>
        <end position="441"/>
    </location>
</feature>
<feature type="repeat" description="ANK" evidence="1">
    <location>
        <begin position="259"/>
        <end position="291"/>
    </location>
</feature>
<feature type="repeat" description="ANK" evidence="1">
    <location>
        <begin position="533"/>
        <end position="565"/>
    </location>
</feature>
<comment type="caution">
    <text evidence="4">The sequence shown here is derived from an EMBL/GenBank/DDBJ whole genome shotgun (WGS) entry which is preliminary data.</text>
</comment>
<reference evidence="4" key="1">
    <citation type="submission" date="2021-02" db="EMBL/GenBank/DDBJ databases">
        <authorList>
            <person name="Nowell W R."/>
        </authorList>
    </citation>
    <scope>NUCLEOTIDE SEQUENCE</scope>
</reference>
<name>A0A814XB07_9BILA</name>
<gene>
    <name evidence="4" type="ORF">GPM918_LOCUS24359</name>
    <name evidence="5" type="ORF">SRO942_LOCUS24358</name>
</gene>
<protein>
    <recommendedName>
        <fullName evidence="3">EF-hand domain-containing protein</fullName>
    </recommendedName>
</protein>
<accession>A0A814XB07</accession>
<dbReference type="InterPro" id="IPR002048">
    <property type="entry name" value="EF_hand_dom"/>
</dbReference>
<dbReference type="InterPro" id="IPR052801">
    <property type="entry name" value="Ankyrin-EF-hand"/>
</dbReference>
<feature type="repeat" description="ANK" evidence="1">
    <location>
        <begin position="193"/>
        <end position="225"/>
    </location>
</feature>
<feature type="domain" description="EF-hand" evidence="3">
    <location>
        <begin position="346"/>
        <end position="381"/>
    </location>
</feature>
<dbReference type="EMBL" id="CAJOBC010009047">
    <property type="protein sequence ID" value="CAF3977947.1"/>
    <property type="molecule type" value="Genomic_DNA"/>
</dbReference>
<dbReference type="SUPFAM" id="SSF48403">
    <property type="entry name" value="Ankyrin repeat"/>
    <property type="match status" value="2"/>
</dbReference>
<dbReference type="Proteomes" id="UP000663829">
    <property type="component" value="Unassembled WGS sequence"/>
</dbReference>
<dbReference type="InterPro" id="IPR011992">
    <property type="entry name" value="EF-hand-dom_pair"/>
</dbReference>
<keyword evidence="1" id="KW-0040">ANK repeat</keyword>
<evidence type="ECO:0000313" key="5">
    <source>
        <dbReference type="EMBL" id="CAF3977947.1"/>
    </source>
</evidence>
<feature type="compositionally biased region" description="Low complexity" evidence="2">
    <location>
        <begin position="637"/>
        <end position="650"/>
    </location>
</feature>
<evidence type="ECO:0000259" key="3">
    <source>
        <dbReference type="PROSITE" id="PS50222"/>
    </source>
</evidence>
<evidence type="ECO:0000256" key="2">
    <source>
        <dbReference type="SAM" id="MobiDB-lite"/>
    </source>
</evidence>
<dbReference type="PROSITE" id="PS50088">
    <property type="entry name" value="ANK_REPEAT"/>
    <property type="match status" value="7"/>
</dbReference>
<feature type="region of interest" description="Disordered" evidence="2">
    <location>
        <begin position="426"/>
        <end position="465"/>
    </location>
</feature>
<dbReference type="SMART" id="SM00248">
    <property type="entry name" value="ANK"/>
    <property type="match status" value="9"/>
</dbReference>
<dbReference type="PANTHER" id="PTHR24127:SF1">
    <property type="entry name" value="ANKYRIN REPEAT AND EF-HAND DOMAIN-CONTAINING PROTEIN 1"/>
    <property type="match status" value="1"/>
</dbReference>
<feature type="repeat" description="ANK" evidence="1">
    <location>
        <begin position="88"/>
        <end position="120"/>
    </location>
</feature>
<dbReference type="Gene3D" id="1.10.238.10">
    <property type="entry name" value="EF-hand"/>
    <property type="match status" value="1"/>
</dbReference>
<evidence type="ECO:0000313" key="4">
    <source>
        <dbReference type="EMBL" id="CAF1213973.1"/>
    </source>
</evidence>
<organism evidence="4 6">
    <name type="scientific">Didymodactylos carnosus</name>
    <dbReference type="NCBI Taxonomy" id="1234261"/>
    <lineage>
        <taxon>Eukaryota</taxon>
        <taxon>Metazoa</taxon>
        <taxon>Spiralia</taxon>
        <taxon>Gnathifera</taxon>
        <taxon>Rotifera</taxon>
        <taxon>Eurotatoria</taxon>
        <taxon>Bdelloidea</taxon>
        <taxon>Philodinida</taxon>
        <taxon>Philodinidae</taxon>
        <taxon>Didymodactylos</taxon>
    </lineage>
</organism>
<dbReference type="Pfam" id="PF12796">
    <property type="entry name" value="Ank_2"/>
    <property type="match status" value="4"/>
</dbReference>
<dbReference type="Proteomes" id="UP000681722">
    <property type="component" value="Unassembled WGS sequence"/>
</dbReference>
<dbReference type="Gene3D" id="1.25.40.20">
    <property type="entry name" value="Ankyrin repeat-containing domain"/>
    <property type="match status" value="3"/>
</dbReference>
<feature type="repeat" description="ANK" evidence="1">
    <location>
        <begin position="226"/>
        <end position="258"/>
    </location>
</feature>
<dbReference type="AlphaFoldDB" id="A0A814XB07"/>
<dbReference type="InterPro" id="IPR036770">
    <property type="entry name" value="Ankyrin_rpt-contain_sf"/>
</dbReference>
<feature type="repeat" description="ANK" evidence="1">
    <location>
        <begin position="55"/>
        <end position="87"/>
    </location>
</feature>
<dbReference type="PANTHER" id="PTHR24127">
    <property type="entry name" value="ANKYRIN REPEAT AND EF-HAND DOMAIN-CONTAINING PROTEIN 1"/>
    <property type="match status" value="1"/>
</dbReference>
<keyword evidence="6" id="KW-1185">Reference proteome</keyword>
<dbReference type="PROSITE" id="PS50297">
    <property type="entry name" value="ANK_REP_REGION"/>
    <property type="match status" value="4"/>
</dbReference>
<sequence>DTIVKSSEMPIARDRVEQLQVQKLIYAVRVEDYEQVKKLCEKGVEYLVNYNDPQCGLTALIAAVTENNEKMIQYLIQLGAHPDVIDFKGRTAMMHAVEYGHVNALQLLKDAKADPKIQDLEGKDALYYCFTEPTNRHKLCLKLVLEMGGEVNNRSRDGLPNLVYVCSESVEKEEFCLNLIQHGADVKLVDEKTKRTALHNACLSGNANVVRALLRNKADVNALDNKLSSPAHEAAKGGHLEVIQVLSGFGAKFDVYDTLGNNPIHYAAGSNAGNAVRFLGQRGCNPKAKNLEGLIPKKIADQNKAKDAKKNMRKAEKFYNDTNANLRPEMNEYRDWKLLLYDYVYEHKERIEKLFDEIDEAKTGLITSDHFKKFLEDDGLLTLFKPDDIKDIIEKHEKERNEFDYKTFLTGKKYITKPYLMSSFEGKKKKKKKAKKGKKQKSVLPIAIQDEGPRTNGGNPPLIYQPQHIHYTDNTRFSRDNPPKHALQDDSPWYLDKPDMAYVNLCDAAYRGDLQTLLDAYKHGVPVDITDKFMKTPLMVACSHGDLKTVQFLLTCGADINLTDNFKWTALHHAAHSGQIDVVKAIVDAGGQINAESVTKATPLMRAIESLDPLTVAAEFADPRIYHLLNERVNSMPKPKSATQKKSTSASKKRPQTTGKAKSDAVCISRDKYVLTTRDIYIWYFFQHSAGTVQTTQRTQPRRGSLLRAAAELAKSFDNTESITFHPKTKWTEQPSTQDMIREKGILRERFGWEVDFHDFKMPFMDNASKRLEKMTLPDIKI</sequence>